<dbReference type="PANTHER" id="PTHR22848">
    <property type="entry name" value="WD40 REPEAT PROTEIN"/>
    <property type="match status" value="1"/>
</dbReference>
<evidence type="ECO:0000313" key="12">
    <source>
        <dbReference type="EMBL" id="GBE59687.1"/>
    </source>
</evidence>
<comment type="subcellular location">
    <subcellularLocation>
        <location evidence="1">Nucleus speckle</location>
    </subcellularLocation>
</comment>
<dbReference type="PROSITE" id="PS50294">
    <property type="entry name" value="WD_REPEATS_REGION"/>
    <property type="match status" value="2"/>
</dbReference>
<dbReference type="InterPro" id="IPR045184">
    <property type="entry name" value="SMU1"/>
</dbReference>
<name>A0A2H6K9L6_9APIC</name>
<dbReference type="InterPro" id="IPR006594">
    <property type="entry name" value="LisH"/>
</dbReference>
<comment type="similarity">
    <text evidence="7">Belongs to the WD repeat SMU1 family.</text>
</comment>
<dbReference type="GO" id="GO:0016607">
    <property type="term" value="C:nuclear speck"/>
    <property type="evidence" value="ECO:0007669"/>
    <property type="project" value="UniProtKB-SubCell"/>
</dbReference>
<evidence type="ECO:0000256" key="6">
    <source>
        <dbReference type="ARBA" id="ARBA00023242"/>
    </source>
</evidence>
<dbReference type="Gene3D" id="2.130.10.10">
    <property type="entry name" value="YVTN repeat-like/Quinoprotein amine dehydrogenase"/>
    <property type="match status" value="1"/>
</dbReference>
<dbReference type="InterPro" id="IPR054532">
    <property type="entry name" value="TPL_SMU1_LisH-like"/>
</dbReference>
<dbReference type="Pfam" id="PF17814">
    <property type="entry name" value="LisH_TPL"/>
    <property type="match status" value="1"/>
</dbReference>
<dbReference type="GeneID" id="39873457"/>
<dbReference type="GO" id="GO:0000398">
    <property type="term" value="P:mRNA splicing, via spliceosome"/>
    <property type="evidence" value="ECO:0007669"/>
    <property type="project" value="InterPro"/>
</dbReference>
<dbReference type="EMBL" id="BDSA01000001">
    <property type="protein sequence ID" value="GBE59687.1"/>
    <property type="molecule type" value="Genomic_DNA"/>
</dbReference>
<dbReference type="SMART" id="SM00320">
    <property type="entry name" value="WD40"/>
    <property type="match status" value="4"/>
</dbReference>
<keyword evidence="4" id="KW-0677">Repeat</keyword>
<accession>A0A2H6K9L6</accession>
<evidence type="ECO:0000259" key="11">
    <source>
        <dbReference type="Pfam" id="PF17814"/>
    </source>
</evidence>
<feature type="repeat" description="WD" evidence="9">
    <location>
        <begin position="367"/>
        <end position="408"/>
    </location>
</feature>
<feature type="region of interest" description="Disordered" evidence="10">
    <location>
        <begin position="536"/>
        <end position="563"/>
    </location>
</feature>
<dbReference type="InterPro" id="IPR015943">
    <property type="entry name" value="WD40/YVTN_repeat-like_dom_sf"/>
</dbReference>
<keyword evidence="2 9" id="KW-0853">WD repeat</keyword>
<dbReference type="Proteomes" id="UP000236319">
    <property type="component" value="Unassembled WGS sequence"/>
</dbReference>
<keyword evidence="5" id="KW-0508">mRNA splicing</keyword>
<feature type="repeat" description="WD" evidence="9">
    <location>
        <begin position="282"/>
        <end position="323"/>
    </location>
</feature>
<sequence length="573" mass="63569">MDKTVKVASEDVIKLILQYLKENRLSKSLMMLQEEAGVSLNSVPSVDSLVADAQMGRWNQVLDAVDTMSLSQETLFKLYDQIIRELVDLRESTLANAVLENAMPLREMEREHPEKYRILADLCKKRPAESREIYASSHDAPGQQPLTKDKRRAIVAEALKSEIDSVPPSRLTALLGMAMKWQHNVGIISSGDQFDVFRNTSTTATKGDEPCVKEVAKIIRFADNVHPECAIFTPNGQYLISGYVYDPALIKGCRSSDGFIEVWNWHLGKLDPDLEYQNKDQFMLHETLIVSLAVSRDSEILASGDKDGHIRIWKIATGECVRKMNNAHDGAVTCMTFSRDSTNLLAGSFDKTAKVHGLKSGKPIRTFKGHHSIVNAAIYSYDGTKVITGSSDGYVKIWDSRTTDLLKSFLAFTGHDPSSGLKPETPRPVNSILSLPYTGSDELIIVCTRSSSLSIYKLNGICVKHFSVEEAAGNNFLDVAGMLSYARYPWLCSVQETELGVLRRRGQLVVLLQQDRSPGTQLQGPREGRYRYRTSPAARCSSNVGTGRDHQDPLSLSLPGGRQTQIGDLWAPS</sequence>
<dbReference type="OrthoDB" id="538223at2759"/>
<keyword evidence="6" id="KW-0539">Nucleus</keyword>
<dbReference type="SMART" id="SM00667">
    <property type="entry name" value="LisH"/>
    <property type="match status" value="1"/>
</dbReference>
<evidence type="ECO:0000256" key="3">
    <source>
        <dbReference type="ARBA" id="ARBA00022664"/>
    </source>
</evidence>
<dbReference type="Pfam" id="PF00400">
    <property type="entry name" value="WD40"/>
    <property type="match status" value="3"/>
</dbReference>
<dbReference type="SUPFAM" id="SSF50978">
    <property type="entry name" value="WD40 repeat-like"/>
    <property type="match status" value="1"/>
</dbReference>
<dbReference type="InterPro" id="IPR001680">
    <property type="entry name" value="WD40_rpt"/>
</dbReference>
<dbReference type="PROSITE" id="PS00678">
    <property type="entry name" value="WD_REPEATS_1"/>
    <property type="match status" value="1"/>
</dbReference>
<comment type="caution">
    <text evidence="12">The sequence shown here is derived from an EMBL/GenBank/DDBJ whole genome shotgun (WGS) entry which is preliminary data.</text>
</comment>
<organism evidence="12 13">
    <name type="scientific">Babesia ovata</name>
    <dbReference type="NCBI Taxonomy" id="189622"/>
    <lineage>
        <taxon>Eukaryota</taxon>
        <taxon>Sar</taxon>
        <taxon>Alveolata</taxon>
        <taxon>Apicomplexa</taxon>
        <taxon>Aconoidasida</taxon>
        <taxon>Piroplasmida</taxon>
        <taxon>Babesiidae</taxon>
        <taxon>Babesia</taxon>
    </lineage>
</organism>
<gene>
    <name evidence="12" type="ORF">BOVATA_011800</name>
</gene>
<dbReference type="AlphaFoldDB" id="A0A2H6K9L6"/>
<evidence type="ECO:0000313" key="13">
    <source>
        <dbReference type="Proteomes" id="UP000236319"/>
    </source>
</evidence>
<evidence type="ECO:0000256" key="7">
    <source>
        <dbReference type="ARBA" id="ARBA00025801"/>
    </source>
</evidence>
<evidence type="ECO:0000256" key="5">
    <source>
        <dbReference type="ARBA" id="ARBA00023187"/>
    </source>
</evidence>
<keyword evidence="3" id="KW-0507">mRNA processing</keyword>
<dbReference type="VEuPathDB" id="PiroplasmaDB:BOVATA_011800"/>
<protein>
    <recommendedName>
        <fullName evidence="8">WD40 repeat-containing protein SMU1</fullName>
    </recommendedName>
</protein>
<reference evidence="12 13" key="1">
    <citation type="journal article" date="2017" name="BMC Genomics">
        <title>Whole-genome assembly of Babesia ovata and comparative genomics between closely related pathogens.</title>
        <authorList>
            <person name="Yamagishi J."/>
            <person name="Asada M."/>
            <person name="Hakimi H."/>
            <person name="Tanaka T.Q."/>
            <person name="Sugimoto C."/>
            <person name="Kawazu S."/>
        </authorList>
    </citation>
    <scope>NUCLEOTIDE SEQUENCE [LARGE SCALE GENOMIC DNA]</scope>
    <source>
        <strain evidence="12 13">Miyake</strain>
    </source>
</reference>
<evidence type="ECO:0000256" key="4">
    <source>
        <dbReference type="ARBA" id="ARBA00022737"/>
    </source>
</evidence>
<keyword evidence="13" id="KW-1185">Reference proteome</keyword>
<dbReference type="PROSITE" id="PS50896">
    <property type="entry name" value="LISH"/>
    <property type="match status" value="1"/>
</dbReference>
<evidence type="ECO:0000256" key="9">
    <source>
        <dbReference type="PROSITE-ProRule" id="PRU00221"/>
    </source>
</evidence>
<dbReference type="InterPro" id="IPR019775">
    <property type="entry name" value="WD40_repeat_CS"/>
</dbReference>
<dbReference type="InterPro" id="IPR036322">
    <property type="entry name" value="WD40_repeat_dom_sf"/>
</dbReference>
<evidence type="ECO:0000256" key="2">
    <source>
        <dbReference type="ARBA" id="ARBA00022574"/>
    </source>
</evidence>
<feature type="repeat" description="WD" evidence="9">
    <location>
        <begin position="325"/>
        <end position="366"/>
    </location>
</feature>
<dbReference type="RefSeq" id="XP_028865930.1">
    <property type="nucleotide sequence ID" value="XM_029010097.1"/>
</dbReference>
<proteinExistence type="inferred from homology"/>
<evidence type="ECO:0000256" key="10">
    <source>
        <dbReference type="SAM" id="MobiDB-lite"/>
    </source>
</evidence>
<feature type="domain" description="TPL/SMU1 LisH-like dimerisation" evidence="11">
    <location>
        <begin position="8"/>
        <end position="38"/>
    </location>
</feature>
<evidence type="ECO:0000256" key="8">
    <source>
        <dbReference type="ARBA" id="ARBA00026184"/>
    </source>
</evidence>
<dbReference type="PROSITE" id="PS50082">
    <property type="entry name" value="WD_REPEATS_2"/>
    <property type="match status" value="3"/>
</dbReference>
<evidence type="ECO:0000256" key="1">
    <source>
        <dbReference type="ARBA" id="ARBA00004324"/>
    </source>
</evidence>